<evidence type="ECO:0000256" key="8">
    <source>
        <dbReference type="ARBA" id="ARBA00023136"/>
    </source>
</evidence>
<dbReference type="RefSeq" id="XP_006268699.1">
    <property type="nucleotide sequence ID" value="XM_006268637.4"/>
</dbReference>
<dbReference type="KEGG" id="amj:102570029"/>
<dbReference type="InterPro" id="IPR007110">
    <property type="entry name" value="Ig-like_dom"/>
</dbReference>
<dbReference type="Pfam" id="PF05790">
    <property type="entry name" value="C2-set"/>
    <property type="match status" value="1"/>
</dbReference>
<gene>
    <name evidence="15" type="primary">VCAM1</name>
    <name evidence="15" type="ORF">Y1Q_0007469</name>
</gene>
<evidence type="ECO:0000256" key="6">
    <source>
        <dbReference type="ARBA" id="ARBA00022889"/>
    </source>
</evidence>
<feature type="chain" id="PRO_5007584754" evidence="13">
    <location>
        <begin position="21"/>
        <end position="538"/>
    </location>
</feature>
<evidence type="ECO:0000256" key="11">
    <source>
        <dbReference type="ARBA" id="ARBA00023319"/>
    </source>
</evidence>
<dbReference type="AlphaFoldDB" id="A0A151M531"/>
<keyword evidence="11" id="KW-0393">Immunoglobulin domain</keyword>
<dbReference type="CTD" id="7412"/>
<dbReference type="GO" id="GO:0098609">
    <property type="term" value="P:cell-cell adhesion"/>
    <property type="evidence" value="ECO:0007669"/>
    <property type="project" value="InterPro"/>
</dbReference>
<evidence type="ECO:0000313" key="15">
    <source>
        <dbReference type="EMBL" id="KYO19530.1"/>
    </source>
</evidence>
<feature type="domain" description="Ig-like" evidence="14">
    <location>
        <begin position="310"/>
        <end position="394"/>
    </location>
</feature>
<sequence>MARTVPSVTVLFLMFMTAKAFELEIIPGVKVAAQIGGKLLLICRTSGCESPVFSWRTQLDSPLGGTVSNEGSTSNLTMNPVTFENDHAYLCSAHCGSKKKEKGIKVELYSFPSDPVIMISKPLYAGEKSSIICKIPNVYPADRLVIQLQKEGELPSRKEFYDDPSDKTTETKWMWYHFTPTIEDTGKEITCMAELPIAEMEFEPKKRQTSEKLIVTFGPQNTAITVSPNATVEVGSTVVLYCMSESNPPAKILWGKRQDDKSVRHIMENHTLTIPHAQLSDSGLYICEAINAAVNKTQRTTVSISIQVPPKDTMLLAFPSDAVKEGDSVTISCTSTGNPAVHIVLKKKMGDVDQVLDSEGGNYTIDRAQMEHAGVYKCESRNELGQQFQNITLNVKVPPQNTTVLIYPSESVNEGVNVTITCTTYSNPPPEIILKKVYPYNKTILSSKNGTFTLYNVTRNDTGKYLVNVSNEAGTDIEVIEIAVIGRTVEPEYVKPVIIVLSCLSVLTIPAVAVLVYQSRKGKINGSYHVANAPGPKV</sequence>
<keyword evidence="16" id="KW-1185">Reference proteome</keyword>
<keyword evidence="2" id="KW-1003">Cell membrane</keyword>
<dbReference type="Proteomes" id="UP000050525">
    <property type="component" value="Unassembled WGS sequence"/>
</dbReference>
<evidence type="ECO:0000256" key="9">
    <source>
        <dbReference type="ARBA" id="ARBA00023157"/>
    </source>
</evidence>
<dbReference type="Pfam" id="PF07679">
    <property type="entry name" value="I-set"/>
    <property type="match status" value="1"/>
</dbReference>
<keyword evidence="5" id="KW-0677">Repeat</keyword>
<feature type="signal peptide" evidence="13">
    <location>
        <begin position="1"/>
        <end position="20"/>
    </location>
</feature>
<dbReference type="PRINTS" id="PR01474">
    <property type="entry name" value="VCAM1"/>
</dbReference>
<feature type="domain" description="Ig-like" evidence="14">
    <location>
        <begin position="6"/>
        <end position="107"/>
    </location>
</feature>
<evidence type="ECO:0000256" key="10">
    <source>
        <dbReference type="ARBA" id="ARBA00023180"/>
    </source>
</evidence>
<feature type="domain" description="Ig-like" evidence="14">
    <location>
        <begin position="219"/>
        <end position="303"/>
    </location>
</feature>
<protein>
    <submittedName>
        <fullName evidence="15">Vascular cell adhesion protein 1</fullName>
    </submittedName>
</protein>
<dbReference type="InterPro" id="IPR003599">
    <property type="entry name" value="Ig_sub"/>
</dbReference>
<evidence type="ECO:0000256" key="7">
    <source>
        <dbReference type="ARBA" id="ARBA00022989"/>
    </source>
</evidence>
<dbReference type="STRING" id="8496.A0A151M531"/>
<name>A0A151M531_ALLMI</name>
<accession>A0A151M531</accession>
<evidence type="ECO:0000256" key="4">
    <source>
        <dbReference type="ARBA" id="ARBA00022729"/>
    </source>
</evidence>
<comment type="caution">
    <text evidence="15">The sequence shown here is derived from an EMBL/GenBank/DDBJ whole genome shotgun (WGS) entry which is preliminary data.</text>
</comment>
<feature type="domain" description="Ig-like" evidence="14">
    <location>
        <begin position="399"/>
        <end position="483"/>
    </location>
</feature>
<dbReference type="InterPro" id="IPR008424">
    <property type="entry name" value="Ig_C2-set"/>
</dbReference>
<dbReference type="InterPro" id="IPR013098">
    <property type="entry name" value="Ig_I-set"/>
</dbReference>
<dbReference type="InterPro" id="IPR047012">
    <property type="entry name" value="ICAM_VCAM"/>
</dbReference>
<dbReference type="SMART" id="SM00408">
    <property type="entry name" value="IGc2"/>
    <property type="match status" value="4"/>
</dbReference>
<dbReference type="EMBL" id="AKHW03006584">
    <property type="protein sequence ID" value="KYO19530.1"/>
    <property type="molecule type" value="Genomic_DNA"/>
</dbReference>
<comment type="subcellular location">
    <subcellularLocation>
        <location evidence="1">Cell membrane</location>
        <topology evidence="1">Single-pass type I membrane protein</topology>
    </subcellularLocation>
</comment>
<organism evidence="15 16">
    <name type="scientific">Alligator mississippiensis</name>
    <name type="common">American alligator</name>
    <dbReference type="NCBI Taxonomy" id="8496"/>
    <lineage>
        <taxon>Eukaryota</taxon>
        <taxon>Metazoa</taxon>
        <taxon>Chordata</taxon>
        <taxon>Craniata</taxon>
        <taxon>Vertebrata</taxon>
        <taxon>Euteleostomi</taxon>
        <taxon>Archelosauria</taxon>
        <taxon>Archosauria</taxon>
        <taxon>Crocodylia</taxon>
        <taxon>Alligatoridae</taxon>
        <taxon>Alligatorinae</taxon>
        <taxon>Alligator</taxon>
    </lineage>
</organism>
<keyword evidence="9" id="KW-1015">Disulfide bond</keyword>
<dbReference type="Gene3D" id="2.60.40.10">
    <property type="entry name" value="Immunoglobulins"/>
    <property type="match status" value="5"/>
</dbReference>
<keyword evidence="8 12" id="KW-0472">Membrane</keyword>
<dbReference type="SUPFAM" id="SSF48726">
    <property type="entry name" value="Immunoglobulin"/>
    <property type="match status" value="5"/>
</dbReference>
<keyword evidence="4 13" id="KW-0732">Signal</keyword>
<evidence type="ECO:0000256" key="2">
    <source>
        <dbReference type="ARBA" id="ARBA00022475"/>
    </source>
</evidence>
<feature type="transmembrane region" description="Helical" evidence="12">
    <location>
        <begin position="497"/>
        <end position="517"/>
    </location>
</feature>
<dbReference type="FunFam" id="2.60.40.10:FF:000625">
    <property type="entry name" value="Vascular cell adhesion molecule 1"/>
    <property type="match status" value="1"/>
</dbReference>
<evidence type="ECO:0000256" key="1">
    <source>
        <dbReference type="ARBA" id="ARBA00004251"/>
    </source>
</evidence>
<evidence type="ECO:0000256" key="5">
    <source>
        <dbReference type="ARBA" id="ARBA00022737"/>
    </source>
</evidence>
<evidence type="ECO:0000256" key="13">
    <source>
        <dbReference type="SAM" id="SignalP"/>
    </source>
</evidence>
<dbReference type="InterPro" id="IPR003989">
    <property type="entry name" value="VCAM-1"/>
</dbReference>
<dbReference type="OrthoDB" id="10045578at2759"/>
<dbReference type="eggNOG" id="ENOG502QSKQ">
    <property type="taxonomic scope" value="Eukaryota"/>
</dbReference>
<dbReference type="InterPro" id="IPR003987">
    <property type="entry name" value="ICAM_VCAM_N"/>
</dbReference>
<evidence type="ECO:0000256" key="12">
    <source>
        <dbReference type="SAM" id="Phobius"/>
    </source>
</evidence>
<dbReference type="PANTHER" id="PTHR13771">
    <property type="entry name" value="INTERCELLULAR ADHESION MOLECULE"/>
    <property type="match status" value="1"/>
</dbReference>
<keyword evidence="10" id="KW-0325">Glycoprotein</keyword>
<dbReference type="GeneID" id="102570029"/>
<evidence type="ECO:0000256" key="3">
    <source>
        <dbReference type="ARBA" id="ARBA00022692"/>
    </source>
</evidence>
<dbReference type="GO" id="GO:0005886">
    <property type="term" value="C:plasma membrane"/>
    <property type="evidence" value="ECO:0007669"/>
    <property type="project" value="UniProtKB-SubCell"/>
</dbReference>
<proteinExistence type="predicted"/>
<keyword evidence="3 12" id="KW-0812">Transmembrane</keyword>
<dbReference type="InterPro" id="IPR036179">
    <property type="entry name" value="Ig-like_dom_sf"/>
</dbReference>
<dbReference type="Pfam" id="PF13927">
    <property type="entry name" value="Ig_3"/>
    <property type="match status" value="3"/>
</dbReference>
<dbReference type="PROSITE" id="PS50835">
    <property type="entry name" value="IG_LIKE"/>
    <property type="match status" value="4"/>
</dbReference>
<dbReference type="SMART" id="SM00409">
    <property type="entry name" value="IG"/>
    <property type="match status" value="4"/>
</dbReference>
<dbReference type="InterPro" id="IPR003598">
    <property type="entry name" value="Ig_sub2"/>
</dbReference>
<dbReference type="PRINTS" id="PR01472">
    <property type="entry name" value="ICAMVCAM1"/>
</dbReference>
<evidence type="ECO:0000313" key="16">
    <source>
        <dbReference type="Proteomes" id="UP000050525"/>
    </source>
</evidence>
<keyword evidence="6" id="KW-0130">Cell adhesion</keyword>
<evidence type="ECO:0000259" key="14">
    <source>
        <dbReference type="PROSITE" id="PS50835"/>
    </source>
</evidence>
<dbReference type="PANTHER" id="PTHR13771:SF14">
    <property type="entry name" value="VASCULAR CELL ADHESION PROTEIN 1"/>
    <property type="match status" value="1"/>
</dbReference>
<dbReference type="GO" id="GO:0005178">
    <property type="term" value="F:integrin binding"/>
    <property type="evidence" value="ECO:0007669"/>
    <property type="project" value="InterPro"/>
</dbReference>
<keyword evidence="7 12" id="KW-1133">Transmembrane helix</keyword>
<dbReference type="InterPro" id="IPR013783">
    <property type="entry name" value="Ig-like_fold"/>
</dbReference>
<reference evidence="15 16" key="1">
    <citation type="journal article" date="2012" name="Genome Biol.">
        <title>Sequencing three crocodilian genomes to illuminate the evolution of archosaurs and amniotes.</title>
        <authorList>
            <person name="St John J.A."/>
            <person name="Braun E.L."/>
            <person name="Isberg S.R."/>
            <person name="Miles L.G."/>
            <person name="Chong A.Y."/>
            <person name="Gongora J."/>
            <person name="Dalzell P."/>
            <person name="Moran C."/>
            <person name="Bed'hom B."/>
            <person name="Abzhanov A."/>
            <person name="Burgess S.C."/>
            <person name="Cooksey A.M."/>
            <person name="Castoe T.A."/>
            <person name="Crawford N.G."/>
            <person name="Densmore L.D."/>
            <person name="Drew J.C."/>
            <person name="Edwards S.V."/>
            <person name="Faircloth B.C."/>
            <person name="Fujita M.K."/>
            <person name="Greenwold M.J."/>
            <person name="Hoffmann F.G."/>
            <person name="Howard J.M."/>
            <person name="Iguchi T."/>
            <person name="Janes D.E."/>
            <person name="Khan S.Y."/>
            <person name="Kohno S."/>
            <person name="de Koning A.J."/>
            <person name="Lance S.L."/>
            <person name="McCarthy F.M."/>
            <person name="McCormack J.E."/>
            <person name="Merchant M.E."/>
            <person name="Peterson D.G."/>
            <person name="Pollock D.D."/>
            <person name="Pourmand N."/>
            <person name="Raney B.J."/>
            <person name="Roessler K.A."/>
            <person name="Sanford J.R."/>
            <person name="Sawyer R.H."/>
            <person name="Schmidt C.J."/>
            <person name="Triplett E.W."/>
            <person name="Tuberville T.D."/>
            <person name="Venegas-Anaya M."/>
            <person name="Howard J.T."/>
            <person name="Jarvis E.D."/>
            <person name="Guillette L.J.Jr."/>
            <person name="Glenn T.C."/>
            <person name="Green R.E."/>
            <person name="Ray D.A."/>
        </authorList>
    </citation>
    <scope>NUCLEOTIDE SEQUENCE [LARGE SCALE GENOMIC DNA]</scope>
    <source>
        <strain evidence="15">KSC_2009_1</strain>
    </source>
</reference>